<dbReference type="Proteomes" id="UP000077037">
    <property type="component" value="Unassembled WGS sequence"/>
</dbReference>
<dbReference type="AlphaFoldDB" id="A0A157LBJ2"/>
<evidence type="ECO:0000256" key="6">
    <source>
        <dbReference type="ARBA" id="ARBA00022989"/>
    </source>
</evidence>
<keyword evidence="3" id="KW-1003">Cell membrane</keyword>
<feature type="transmembrane region" description="Helical" evidence="9">
    <location>
        <begin position="192"/>
        <end position="210"/>
    </location>
</feature>
<accession>A0A157LBJ2</accession>
<keyword evidence="5" id="KW-0029">Amino-acid transport</keyword>
<evidence type="ECO:0000256" key="5">
    <source>
        <dbReference type="ARBA" id="ARBA00022970"/>
    </source>
</evidence>
<proteinExistence type="inferred from homology"/>
<dbReference type="EMBL" id="FKBS01000007">
    <property type="protein sequence ID" value="SAH93806.1"/>
    <property type="molecule type" value="Genomic_DNA"/>
</dbReference>
<dbReference type="Pfam" id="PF02653">
    <property type="entry name" value="BPD_transp_2"/>
    <property type="match status" value="1"/>
</dbReference>
<organism evidence="10 11">
    <name type="scientific">Bordetella ansorpii</name>
    <dbReference type="NCBI Taxonomy" id="288768"/>
    <lineage>
        <taxon>Bacteria</taxon>
        <taxon>Pseudomonadati</taxon>
        <taxon>Pseudomonadota</taxon>
        <taxon>Betaproteobacteria</taxon>
        <taxon>Burkholderiales</taxon>
        <taxon>Alcaligenaceae</taxon>
        <taxon>Bordetella</taxon>
    </lineage>
</organism>
<dbReference type="PANTHER" id="PTHR11795:SF445">
    <property type="entry name" value="AMINO ACID ABC TRANSPORTER PERMEASE PROTEIN"/>
    <property type="match status" value="1"/>
</dbReference>
<evidence type="ECO:0000256" key="3">
    <source>
        <dbReference type="ARBA" id="ARBA00022475"/>
    </source>
</evidence>
<evidence type="ECO:0000313" key="11">
    <source>
        <dbReference type="Proteomes" id="UP000077037"/>
    </source>
</evidence>
<dbReference type="GO" id="GO:0022857">
    <property type="term" value="F:transmembrane transporter activity"/>
    <property type="evidence" value="ECO:0007669"/>
    <property type="project" value="InterPro"/>
</dbReference>
<dbReference type="OrthoDB" id="9807115at2"/>
<gene>
    <name evidence="10" type="primary">livH_2</name>
    <name evidence="10" type="ORF">SAMEA1982600_00655</name>
</gene>
<dbReference type="RefSeq" id="WP_066407957.1">
    <property type="nucleotide sequence ID" value="NZ_FKBS01000007.1"/>
</dbReference>
<dbReference type="InterPro" id="IPR052157">
    <property type="entry name" value="BCAA_transport_permease"/>
</dbReference>
<feature type="transmembrane region" description="Helical" evidence="9">
    <location>
        <begin position="135"/>
        <end position="160"/>
    </location>
</feature>
<evidence type="ECO:0000313" key="10">
    <source>
        <dbReference type="EMBL" id="SAH93806.1"/>
    </source>
</evidence>
<keyword evidence="4 9" id="KW-0812">Transmembrane</keyword>
<reference evidence="10 11" key="1">
    <citation type="submission" date="2016-03" db="EMBL/GenBank/DDBJ databases">
        <authorList>
            <consortium name="Pathogen Informatics"/>
        </authorList>
    </citation>
    <scope>NUCLEOTIDE SEQUENCE [LARGE SCALE GENOMIC DNA]</scope>
    <source>
        <strain evidence="10 11">NCTC13364</strain>
    </source>
</reference>
<keyword evidence="6 9" id="KW-1133">Transmembrane helix</keyword>
<dbReference type="GO" id="GO:0005886">
    <property type="term" value="C:plasma membrane"/>
    <property type="evidence" value="ECO:0007669"/>
    <property type="project" value="UniProtKB-SubCell"/>
</dbReference>
<feature type="transmembrane region" description="Helical" evidence="9">
    <location>
        <begin position="263"/>
        <end position="281"/>
    </location>
</feature>
<dbReference type="InterPro" id="IPR001851">
    <property type="entry name" value="ABC_transp_permease"/>
</dbReference>
<evidence type="ECO:0000256" key="9">
    <source>
        <dbReference type="SAM" id="Phobius"/>
    </source>
</evidence>
<dbReference type="GO" id="GO:0006865">
    <property type="term" value="P:amino acid transport"/>
    <property type="evidence" value="ECO:0007669"/>
    <property type="project" value="UniProtKB-KW"/>
</dbReference>
<feature type="transmembrane region" description="Helical" evidence="9">
    <location>
        <begin position="222"/>
        <end position="251"/>
    </location>
</feature>
<dbReference type="PANTHER" id="PTHR11795">
    <property type="entry name" value="BRANCHED-CHAIN AMINO ACID TRANSPORT SYSTEM PERMEASE PROTEIN LIVH"/>
    <property type="match status" value="1"/>
</dbReference>
<sequence length="290" mass="30182">MLLAQLLVNGIQTGALYALIAAGFSLIFGTTRVFHVAHGATFTLAGFVFYELNAVLGWPWPAAVVLAGVAAALFGVLVDRWVYAVIQRHEGAFFTLFVASFGLAIVVQNLIAIGFGRGLVTVPSPLSKSVEVAGGLYVAPMAAVAVGCALLAFGLVHWLLTHTNLGLAMRALGENAALVRAYGLTPRRLSQYVFLIGSLLTVPAAILTAATSGLSPSMGHHVMLISIAATIVGGVGSLRGAALAGLLLGLAENLSLAWIDPQWSEAVTFVLLFLFILFRPGGLFGRAVAS</sequence>
<evidence type="ECO:0000256" key="1">
    <source>
        <dbReference type="ARBA" id="ARBA00004651"/>
    </source>
</evidence>
<feature type="transmembrane region" description="Helical" evidence="9">
    <location>
        <begin position="6"/>
        <end position="26"/>
    </location>
</feature>
<feature type="transmembrane region" description="Helical" evidence="9">
    <location>
        <begin position="58"/>
        <end position="79"/>
    </location>
</feature>
<dbReference type="CDD" id="cd06582">
    <property type="entry name" value="TM_PBP1_LivH_like"/>
    <property type="match status" value="1"/>
</dbReference>
<comment type="similarity">
    <text evidence="8">Belongs to the binding-protein-dependent transport system permease family. LivHM subfamily.</text>
</comment>
<evidence type="ECO:0000256" key="7">
    <source>
        <dbReference type="ARBA" id="ARBA00023136"/>
    </source>
</evidence>
<feature type="transmembrane region" description="Helical" evidence="9">
    <location>
        <begin position="91"/>
        <end position="115"/>
    </location>
</feature>
<comment type="subcellular location">
    <subcellularLocation>
        <location evidence="1">Cell membrane</location>
        <topology evidence="1">Multi-pass membrane protein</topology>
    </subcellularLocation>
</comment>
<evidence type="ECO:0000256" key="4">
    <source>
        <dbReference type="ARBA" id="ARBA00022692"/>
    </source>
</evidence>
<evidence type="ECO:0000256" key="8">
    <source>
        <dbReference type="ARBA" id="ARBA00037998"/>
    </source>
</evidence>
<name>A0A157LBJ2_9BORD</name>
<protein>
    <submittedName>
        <fullName evidence="10">Branched-chain amino acid ABC transporter permease</fullName>
    </submittedName>
</protein>
<keyword evidence="7 9" id="KW-0472">Membrane</keyword>
<evidence type="ECO:0000256" key="2">
    <source>
        <dbReference type="ARBA" id="ARBA00022448"/>
    </source>
</evidence>
<keyword evidence="2" id="KW-0813">Transport</keyword>